<keyword evidence="6" id="KW-1185">Reference proteome</keyword>
<feature type="compositionally biased region" description="Basic and acidic residues" evidence="3">
    <location>
        <begin position="73"/>
        <end position="84"/>
    </location>
</feature>
<gene>
    <name evidence="5" type="ORF">CLO192961_LOCUS421987</name>
</gene>
<dbReference type="EMBL" id="CABFNS010000915">
    <property type="protein sequence ID" value="VUC35583.1"/>
    <property type="molecule type" value="Genomic_DNA"/>
</dbReference>
<reference evidence="5 6" key="1">
    <citation type="submission" date="2019-06" db="EMBL/GenBank/DDBJ databases">
        <authorList>
            <person name="Broberg M."/>
        </authorList>
    </citation>
    <scope>NUCLEOTIDE SEQUENCE [LARGE SCALE GENOMIC DNA]</scope>
</reference>
<evidence type="ECO:0000313" key="5">
    <source>
        <dbReference type="EMBL" id="VUC35583.1"/>
    </source>
</evidence>
<evidence type="ECO:0000256" key="2">
    <source>
        <dbReference type="ARBA" id="ARBA00022801"/>
    </source>
</evidence>
<evidence type="ECO:0000256" key="1">
    <source>
        <dbReference type="ARBA" id="ARBA00022722"/>
    </source>
</evidence>
<protein>
    <submittedName>
        <fullName evidence="5">Uncharacterized protein</fullName>
    </submittedName>
</protein>
<accession>A0ABY6UZK7</accession>
<dbReference type="InterPro" id="IPR016191">
    <property type="entry name" value="Ribonuclease/ribotoxin"/>
</dbReference>
<sequence>MRVYKLLVFLLWFGGVTVAMPPVPDKAVDMPDGTKITPDDIKDSITRYQPMKDGSLKHNKVLGGRIGKNAKGYPEKFHNKDVPGRHGKKLLSNVDTPQGHSQKVAPIFGNGEKFQHGTDAGKNRVVYDQSNGEFQGLVSHPEGDFSKYEVNYDAHKEEQKKAAAAAEAAELKPAPAPVTNAWGKKLPFISKL</sequence>
<comment type="caution">
    <text evidence="5">The sequence shown here is derived from an EMBL/GenBank/DDBJ whole genome shotgun (WGS) entry which is preliminary data.</text>
</comment>
<name>A0ABY6UZK7_BIOOC</name>
<evidence type="ECO:0000256" key="3">
    <source>
        <dbReference type="SAM" id="MobiDB-lite"/>
    </source>
</evidence>
<proteinExistence type="predicted"/>
<keyword evidence="4" id="KW-0732">Signal</keyword>
<feature type="region of interest" description="Disordered" evidence="3">
    <location>
        <begin position="67"/>
        <end position="86"/>
    </location>
</feature>
<evidence type="ECO:0000313" key="6">
    <source>
        <dbReference type="Proteomes" id="UP000766486"/>
    </source>
</evidence>
<dbReference type="Proteomes" id="UP000766486">
    <property type="component" value="Unassembled WGS sequence"/>
</dbReference>
<dbReference type="Gene3D" id="3.10.450.30">
    <property type="entry name" value="Microbial ribonucleases"/>
    <property type="match status" value="1"/>
</dbReference>
<dbReference type="SUPFAM" id="SSF53933">
    <property type="entry name" value="Microbial ribonucleases"/>
    <property type="match status" value="1"/>
</dbReference>
<feature type="signal peptide" evidence="4">
    <location>
        <begin position="1"/>
        <end position="19"/>
    </location>
</feature>
<organism evidence="5 6">
    <name type="scientific">Bionectria ochroleuca</name>
    <name type="common">Gliocladium roseum</name>
    <dbReference type="NCBI Taxonomy" id="29856"/>
    <lineage>
        <taxon>Eukaryota</taxon>
        <taxon>Fungi</taxon>
        <taxon>Dikarya</taxon>
        <taxon>Ascomycota</taxon>
        <taxon>Pezizomycotina</taxon>
        <taxon>Sordariomycetes</taxon>
        <taxon>Hypocreomycetidae</taxon>
        <taxon>Hypocreales</taxon>
        <taxon>Bionectriaceae</taxon>
        <taxon>Clonostachys</taxon>
    </lineage>
</organism>
<keyword evidence="1" id="KW-0540">Nuclease</keyword>
<evidence type="ECO:0000256" key="4">
    <source>
        <dbReference type="SAM" id="SignalP"/>
    </source>
</evidence>
<keyword evidence="2" id="KW-0378">Hydrolase</keyword>
<feature type="chain" id="PRO_5045071855" evidence="4">
    <location>
        <begin position="20"/>
        <end position="192"/>
    </location>
</feature>